<dbReference type="PANTHER" id="PTHR23106:SF24">
    <property type="entry name" value="ANGIOGENIC FACTOR WITH G PATCH AND FHA DOMAINS 1"/>
    <property type="match status" value="1"/>
</dbReference>
<dbReference type="GO" id="GO:0003676">
    <property type="term" value="F:nucleic acid binding"/>
    <property type="evidence" value="ECO:0007669"/>
    <property type="project" value="InterPro"/>
</dbReference>
<protein>
    <submittedName>
        <fullName evidence="2">Angiogenic factor with G patch and FHA like protein</fullName>
    </submittedName>
</protein>
<evidence type="ECO:0000313" key="2">
    <source>
        <dbReference type="EMBL" id="KAF8794256.1"/>
    </source>
</evidence>
<dbReference type="Proteomes" id="UP000807504">
    <property type="component" value="Unassembled WGS sequence"/>
</dbReference>
<dbReference type="Pfam" id="PF01585">
    <property type="entry name" value="G-patch"/>
    <property type="match status" value="1"/>
</dbReference>
<dbReference type="PANTHER" id="PTHR23106">
    <property type="entry name" value="ANGIOGENIC FACTOR WITH G PATCH AND FHA DOMAINS 1"/>
    <property type="match status" value="1"/>
</dbReference>
<dbReference type="PROSITE" id="PS50174">
    <property type="entry name" value="G_PATCH"/>
    <property type="match status" value="1"/>
</dbReference>
<accession>A0A8T0FU06</accession>
<reference evidence="2" key="2">
    <citation type="submission" date="2020-06" db="EMBL/GenBank/DDBJ databases">
        <authorList>
            <person name="Sheffer M."/>
        </authorList>
    </citation>
    <scope>NUCLEOTIDE SEQUENCE</scope>
</reference>
<keyword evidence="3" id="KW-1185">Reference proteome</keyword>
<gene>
    <name evidence="2" type="ORF">HNY73_002253</name>
</gene>
<dbReference type="InterPro" id="IPR053027">
    <property type="entry name" value="AGGF1"/>
</dbReference>
<dbReference type="AlphaFoldDB" id="A0A8T0FU06"/>
<feature type="domain" description="G-patch" evidence="1">
    <location>
        <begin position="45"/>
        <end position="91"/>
    </location>
</feature>
<name>A0A8T0FU06_ARGBR</name>
<dbReference type="EMBL" id="JABXBU010000002">
    <property type="protein sequence ID" value="KAF8794256.1"/>
    <property type="molecule type" value="Genomic_DNA"/>
</dbReference>
<dbReference type="SMART" id="SM00443">
    <property type="entry name" value="G_patch"/>
    <property type="match status" value="1"/>
</dbReference>
<comment type="caution">
    <text evidence="2">The sequence shown here is derived from an EMBL/GenBank/DDBJ whole genome shotgun (WGS) entry which is preliminary data.</text>
</comment>
<proteinExistence type="predicted"/>
<dbReference type="InterPro" id="IPR000467">
    <property type="entry name" value="G_patch_dom"/>
</dbReference>
<evidence type="ECO:0000313" key="3">
    <source>
        <dbReference type="Proteomes" id="UP000807504"/>
    </source>
</evidence>
<sequence length="119" mass="13611">MEYCDDKNCISSGYEDKAEIRRKTIGSENPYEKTEVASVDIFMPELNKGYQMLKKLGWKEGDSLGLKNSGILDPISFRPWVSKAGLGSTEAEASKEPLPEDRRKRKWVKAQERYFQLSS</sequence>
<organism evidence="2 3">
    <name type="scientific">Argiope bruennichi</name>
    <name type="common">Wasp spider</name>
    <name type="synonym">Aranea bruennichi</name>
    <dbReference type="NCBI Taxonomy" id="94029"/>
    <lineage>
        <taxon>Eukaryota</taxon>
        <taxon>Metazoa</taxon>
        <taxon>Ecdysozoa</taxon>
        <taxon>Arthropoda</taxon>
        <taxon>Chelicerata</taxon>
        <taxon>Arachnida</taxon>
        <taxon>Araneae</taxon>
        <taxon>Araneomorphae</taxon>
        <taxon>Entelegynae</taxon>
        <taxon>Araneoidea</taxon>
        <taxon>Araneidae</taxon>
        <taxon>Argiope</taxon>
    </lineage>
</organism>
<reference evidence="2" key="1">
    <citation type="journal article" date="2020" name="bioRxiv">
        <title>Chromosome-level reference genome of the European wasp spider Argiope bruennichi: a resource for studies on range expansion and evolutionary adaptation.</title>
        <authorList>
            <person name="Sheffer M.M."/>
            <person name="Hoppe A."/>
            <person name="Krehenwinkel H."/>
            <person name="Uhl G."/>
            <person name="Kuss A.W."/>
            <person name="Jensen L."/>
            <person name="Jensen C."/>
            <person name="Gillespie R.G."/>
            <person name="Hoff K.J."/>
            <person name="Prost S."/>
        </authorList>
    </citation>
    <scope>NUCLEOTIDE SEQUENCE</scope>
</reference>
<evidence type="ECO:0000259" key="1">
    <source>
        <dbReference type="PROSITE" id="PS50174"/>
    </source>
</evidence>